<organism evidence="7 8">
    <name type="scientific">Lactiplantibacillus paraplantarum</name>
    <dbReference type="NCBI Taxonomy" id="60520"/>
    <lineage>
        <taxon>Bacteria</taxon>
        <taxon>Bacillati</taxon>
        <taxon>Bacillota</taxon>
        <taxon>Bacilli</taxon>
        <taxon>Lactobacillales</taxon>
        <taxon>Lactobacillaceae</taxon>
        <taxon>Lactiplantibacillus</taxon>
    </lineage>
</organism>
<dbReference type="SUPFAM" id="SSF53756">
    <property type="entry name" value="UDP-Glycosyltransferase/glycogen phosphorylase"/>
    <property type="match status" value="1"/>
</dbReference>
<dbReference type="PANTHER" id="PTHR37316">
    <property type="entry name" value="TEICHOIC ACID GLYCEROL-PHOSPHATE PRIMASE"/>
    <property type="match status" value="1"/>
</dbReference>
<dbReference type="Pfam" id="PF04464">
    <property type="entry name" value="Glyphos_transf"/>
    <property type="match status" value="1"/>
</dbReference>
<accession>A0AAD0TMI1</accession>
<sequence>MASVKKTIYVWLVRVISWLAHFRTTDRVIYLMSFADNLDFIRQLNQRIPGRLTVYYLPSASKGAAQLTQIGIATQPFHDSIRFALTGVPAITRATDIYIDNYYGFTAGLTRRSSQRLIQLWHAAGAVKTFGWGDPQTAQRPADDRRRFQAVYDQITDYVVGSDKMGTIFAASYHVPKTRMRVLGYPRSDRYCESGWVTRTTTAIYQKYPEFKQQEVILYAPTYRAGVQLTLPADFDQLKLRPDQRLVIKLHPHLADQERDLQARYPDQVTLVPEFSTDELLTVANTLISDYSSVVFDYALLPNCQKIVFYVFDWDHYKREVGLQADFKDWAPGPFVMTMAALNQVLAMPATSLQLVRFNQLWNTRNDGHAIERTLAYFYPQAIETETS</sequence>
<evidence type="ECO:0000256" key="2">
    <source>
        <dbReference type="ARBA" id="ARBA00010488"/>
    </source>
</evidence>
<dbReference type="InterPro" id="IPR043149">
    <property type="entry name" value="TagF_N"/>
</dbReference>
<evidence type="ECO:0000256" key="4">
    <source>
        <dbReference type="ARBA" id="ARBA00022679"/>
    </source>
</evidence>
<keyword evidence="6" id="KW-0472">Membrane</keyword>
<dbReference type="GO" id="GO:0047355">
    <property type="term" value="F:CDP-glycerol glycerophosphotransferase activity"/>
    <property type="evidence" value="ECO:0007669"/>
    <property type="project" value="InterPro"/>
</dbReference>
<dbReference type="GO" id="GO:0019350">
    <property type="term" value="P:teichoic acid biosynthetic process"/>
    <property type="evidence" value="ECO:0007669"/>
    <property type="project" value="UniProtKB-KW"/>
</dbReference>
<keyword evidence="4" id="KW-0808">Transferase</keyword>
<dbReference type="Gene3D" id="3.40.50.12580">
    <property type="match status" value="1"/>
</dbReference>
<evidence type="ECO:0000256" key="6">
    <source>
        <dbReference type="ARBA" id="ARBA00023136"/>
    </source>
</evidence>
<dbReference type="Gene3D" id="3.40.50.11820">
    <property type="match status" value="1"/>
</dbReference>
<keyword evidence="3" id="KW-1003">Cell membrane</keyword>
<dbReference type="GO" id="GO:0005886">
    <property type="term" value="C:plasma membrane"/>
    <property type="evidence" value="ECO:0007669"/>
    <property type="project" value="UniProtKB-SubCell"/>
</dbReference>
<dbReference type="RefSeq" id="WP_033609327.1">
    <property type="nucleotide sequence ID" value="NZ_AVAI01000064.1"/>
</dbReference>
<comment type="subcellular location">
    <subcellularLocation>
        <location evidence="1">Cell membrane</location>
        <topology evidence="1">Peripheral membrane protein</topology>
    </subcellularLocation>
</comment>
<dbReference type="InterPro" id="IPR043148">
    <property type="entry name" value="TagF_C"/>
</dbReference>
<comment type="similarity">
    <text evidence="2">Belongs to the CDP-glycerol glycerophosphotransferase family.</text>
</comment>
<evidence type="ECO:0000256" key="5">
    <source>
        <dbReference type="ARBA" id="ARBA00022944"/>
    </source>
</evidence>
<protein>
    <submittedName>
        <fullName evidence="7">CDP-glycerol glycerophosphotransferase family protein</fullName>
    </submittedName>
</protein>
<dbReference type="EMBL" id="CP032744">
    <property type="protein sequence ID" value="AYJ38789.1"/>
    <property type="molecule type" value="Genomic_DNA"/>
</dbReference>
<proteinExistence type="inferred from homology"/>
<dbReference type="InterPro" id="IPR007554">
    <property type="entry name" value="Glycerophosphate_synth"/>
</dbReference>
<evidence type="ECO:0000256" key="1">
    <source>
        <dbReference type="ARBA" id="ARBA00004202"/>
    </source>
</evidence>
<dbReference type="Proteomes" id="UP000277896">
    <property type="component" value="Chromosome"/>
</dbReference>
<keyword evidence="5" id="KW-0777">Teichoic acid biosynthesis</keyword>
<dbReference type="InterPro" id="IPR051612">
    <property type="entry name" value="Teichoic_Acid_Biosynth"/>
</dbReference>
<dbReference type="PANTHER" id="PTHR37316:SF1">
    <property type="entry name" value="TEICHOIC ACID GLYCEROL-PHOSPHATE PRIMASE"/>
    <property type="match status" value="1"/>
</dbReference>
<evidence type="ECO:0000313" key="7">
    <source>
        <dbReference type="EMBL" id="AYJ38789.1"/>
    </source>
</evidence>
<name>A0AAD0TMI1_9LACO</name>
<evidence type="ECO:0000256" key="3">
    <source>
        <dbReference type="ARBA" id="ARBA00022475"/>
    </source>
</evidence>
<evidence type="ECO:0000313" key="8">
    <source>
        <dbReference type="Proteomes" id="UP000277896"/>
    </source>
</evidence>
<dbReference type="AlphaFoldDB" id="A0AAD0TMI1"/>
<reference evidence="7 8" key="1">
    <citation type="submission" date="2018-10" db="EMBL/GenBank/DDBJ databases">
        <title>Genome seuquencing of Lactobacillus species.</title>
        <authorList>
            <person name="Baek C."/>
            <person name="Yi H."/>
        </authorList>
    </citation>
    <scope>NUCLEOTIDE SEQUENCE [LARGE SCALE GENOMIC DNA]</scope>
    <source>
        <strain evidence="7 8">DSM 10667</strain>
    </source>
</reference>
<gene>
    <name evidence="7" type="ORF">LP667_08175</name>
</gene>